<evidence type="ECO:0000256" key="1">
    <source>
        <dbReference type="SAM" id="Phobius"/>
    </source>
</evidence>
<evidence type="ECO:0000313" key="2">
    <source>
        <dbReference type="EMBL" id="CAH0591620.1"/>
    </source>
</evidence>
<evidence type="ECO:0000313" key="3">
    <source>
        <dbReference type="Proteomes" id="UP001154114"/>
    </source>
</evidence>
<dbReference type="AlphaFoldDB" id="A0A9P0BRS1"/>
<feature type="transmembrane region" description="Helical" evidence="1">
    <location>
        <begin position="6"/>
        <end position="26"/>
    </location>
</feature>
<proteinExistence type="predicted"/>
<keyword evidence="3" id="KW-1185">Reference proteome</keyword>
<keyword evidence="1" id="KW-1133">Transmembrane helix</keyword>
<reference evidence="2" key="1">
    <citation type="submission" date="2021-12" db="EMBL/GenBank/DDBJ databases">
        <authorList>
            <person name="King R."/>
        </authorList>
    </citation>
    <scope>NUCLEOTIDE SEQUENCE</scope>
</reference>
<dbReference type="EMBL" id="LR824022">
    <property type="protein sequence ID" value="CAH0591620.1"/>
    <property type="molecule type" value="Genomic_DNA"/>
</dbReference>
<name>A0A9P0BRS1_CHRIL</name>
<sequence>MLQLFYKKSSLNWFIFYTSLITYYSASKKQYKSLKLSVDLSSADNASLCSFVLYFVYTKAIVTDNTLGCTMISYFVPGTYLPCQFCTLFIPCSDLFSLRLDLDTQGQESALCRCSRRVCNKFH</sequence>
<keyword evidence="1" id="KW-0812">Transmembrane</keyword>
<accession>A0A9P0BRS1</accession>
<gene>
    <name evidence="2" type="ORF">CINC_LOCUS5225</name>
</gene>
<dbReference type="Proteomes" id="UP001154114">
    <property type="component" value="Chromosome 19"/>
</dbReference>
<protein>
    <submittedName>
        <fullName evidence="2">Uncharacterized protein</fullName>
    </submittedName>
</protein>
<organism evidence="2 3">
    <name type="scientific">Chrysodeixis includens</name>
    <name type="common">Soybean looper</name>
    <name type="synonym">Pseudoplusia includens</name>
    <dbReference type="NCBI Taxonomy" id="689277"/>
    <lineage>
        <taxon>Eukaryota</taxon>
        <taxon>Metazoa</taxon>
        <taxon>Ecdysozoa</taxon>
        <taxon>Arthropoda</taxon>
        <taxon>Hexapoda</taxon>
        <taxon>Insecta</taxon>
        <taxon>Pterygota</taxon>
        <taxon>Neoptera</taxon>
        <taxon>Endopterygota</taxon>
        <taxon>Lepidoptera</taxon>
        <taxon>Glossata</taxon>
        <taxon>Ditrysia</taxon>
        <taxon>Noctuoidea</taxon>
        <taxon>Noctuidae</taxon>
        <taxon>Plusiinae</taxon>
        <taxon>Chrysodeixis</taxon>
    </lineage>
</organism>
<keyword evidence="1" id="KW-0472">Membrane</keyword>